<evidence type="ECO:0000313" key="3">
    <source>
        <dbReference type="EMBL" id="MFC4008572.1"/>
    </source>
</evidence>
<keyword evidence="2" id="KW-0472">Membrane</keyword>
<reference evidence="4" key="1">
    <citation type="journal article" date="2019" name="Int. J. Syst. Evol. Microbiol.">
        <title>The Global Catalogue of Microorganisms (GCM) 10K type strain sequencing project: providing services to taxonomists for standard genome sequencing and annotation.</title>
        <authorList>
            <consortium name="The Broad Institute Genomics Platform"/>
            <consortium name="The Broad Institute Genome Sequencing Center for Infectious Disease"/>
            <person name="Wu L."/>
            <person name="Ma J."/>
        </authorList>
    </citation>
    <scope>NUCLEOTIDE SEQUENCE [LARGE SCALE GENOMIC DNA]</scope>
    <source>
        <strain evidence="4">TBRC 1276</strain>
    </source>
</reference>
<accession>A0ABV8G7C5</accession>
<dbReference type="Gene3D" id="2.120.10.30">
    <property type="entry name" value="TolB, C-terminal domain"/>
    <property type="match status" value="1"/>
</dbReference>
<dbReference type="SUPFAM" id="SSF82171">
    <property type="entry name" value="DPP6 N-terminal domain-like"/>
    <property type="match status" value="1"/>
</dbReference>
<evidence type="ECO:0000256" key="1">
    <source>
        <dbReference type="SAM" id="MobiDB-lite"/>
    </source>
</evidence>
<dbReference type="InterPro" id="IPR011042">
    <property type="entry name" value="6-blade_b-propeller_TolB-like"/>
</dbReference>
<comment type="caution">
    <text evidence="3">The sequence shown here is derived from an EMBL/GenBank/DDBJ whole genome shotgun (WGS) entry which is preliminary data.</text>
</comment>
<feature type="region of interest" description="Disordered" evidence="1">
    <location>
        <begin position="177"/>
        <end position="203"/>
    </location>
</feature>
<dbReference type="RefSeq" id="WP_379528629.1">
    <property type="nucleotide sequence ID" value="NZ_JBHSBI010000006.1"/>
</dbReference>
<organism evidence="3 4">
    <name type="scientific">Nonomuraea purpurea</name>
    <dbReference type="NCBI Taxonomy" id="1849276"/>
    <lineage>
        <taxon>Bacteria</taxon>
        <taxon>Bacillati</taxon>
        <taxon>Actinomycetota</taxon>
        <taxon>Actinomycetes</taxon>
        <taxon>Streptosporangiales</taxon>
        <taxon>Streptosporangiaceae</taxon>
        <taxon>Nonomuraea</taxon>
    </lineage>
</organism>
<dbReference type="Proteomes" id="UP001595851">
    <property type="component" value="Unassembled WGS sequence"/>
</dbReference>
<feature type="compositionally biased region" description="Low complexity" evidence="1">
    <location>
        <begin position="194"/>
        <end position="203"/>
    </location>
</feature>
<feature type="region of interest" description="Disordered" evidence="1">
    <location>
        <begin position="241"/>
        <end position="266"/>
    </location>
</feature>
<keyword evidence="2" id="KW-1133">Transmembrane helix</keyword>
<dbReference type="EMBL" id="JBHSBI010000006">
    <property type="protein sequence ID" value="MFC4008572.1"/>
    <property type="molecule type" value="Genomic_DNA"/>
</dbReference>
<evidence type="ECO:0000313" key="4">
    <source>
        <dbReference type="Proteomes" id="UP001595851"/>
    </source>
</evidence>
<name>A0ABV8G7C5_9ACTN</name>
<keyword evidence="2" id="KW-0812">Transmembrane</keyword>
<evidence type="ECO:0000256" key="2">
    <source>
        <dbReference type="SAM" id="Phobius"/>
    </source>
</evidence>
<gene>
    <name evidence="3" type="ORF">ACFOY2_15180</name>
</gene>
<protein>
    <recommendedName>
        <fullName evidence="5">Lactonase family protein</fullName>
    </recommendedName>
</protein>
<proteinExistence type="predicted"/>
<feature type="transmembrane region" description="Helical" evidence="2">
    <location>
        <begin position="24"/>
        <end position="46"/>
    </location>
</feature>
<evidence type="ECO:0008006" key="5">
    <source>
        <dbReference type="Google" id="ProtNLM"/>
    </source>
</evidence>
<sequence>MTDEPDEDSGGADGQARKRRVWRWTAPIGLAIVVVVTVAVGVRLLADEPGRGSLTTYETEPPAPTRTPRFVIMVGANSPPQEPWLQVYEVKKNYGQRPTDSVRSPSPSPGQAQEIVAGPGGTFVVAASRAEPCESRLYRFRLTGEGHATAVTPVPGGIAPALVAGLAISPDGRRIAYTTAPCADDPSTPPAAASPPQAASPPSATLTVLDTATGHHRTWTTGGTSVIGEIVWARDSRTLGYTTGDVNARTPPPSPDGTAEPPGDAIGNVTVRALDTDAPGTDLLAGRVLFRPPDGTGTVTSAVMNPDGRTGYGMMSKGRPPSTIMFSFAEGRPMHVTKSIPPDPEGTFTLHTFSTGDEPRYACLNGIDAFGRATEGTFGSRSFGRCGTAWGY</sequence>
<keyword evidence="4" id="KW-1185">Reference proteome</keyword>